<keyword evidence="2" id="KW-1185">Reference proteome</keyword>
<name>A0A8C9HUX6_9PRIM</name>
<evidence type="ECO:0000313" key="2">
    <source>
        <dbReference type="Proteomes" id="UP000694416"/>
    </source>
</evidence>
<reference evidence="1" key="1">
    <citation type="submission" date="2025-08" db="UniProtKB">
        <authorList>
            <consortium name="Ensembl"/>
        </authorList>
    </citation>
    <scope>IDENTIFICATION</scope>
</reference>
<dbReference type="Gene3D" id="3.30.830.10">
    <property type="entry name" value="Metalloenzyme, LuxS/M16 peptidase-like"/>
    <property type="match status" value="1"/>
</dbReference>
<proteinExistence type="predicted"/>
<evidence type="ECO:0000313" key="1">
    <source>
        <dbReference type="Ensembl" id="ENSPTEP00000025111.1"/>
    </source>
</evidence>
<accession>A0A8C9HUX6</accession>
<organism evidence="1 2">
    <name type="scientific">Piliocolobus tephrosceles</name>
    <name type="common">Ugandan red Colobus</name>
    <dbReference type="NCBI Taxonomy" id="591936"/>
    <lineage>
        <taxon>Eukaryota</taxon>
        <taxon>Metazoa</taxon>
        <taxon>Chordata</taxon>
        <taxon>Craniata</taxon>
        <taxon>Vertebrata</taxon>
        <taxon>Euteleostomi</taxon>
        <taxon>Mammalia</taxon>
        <taxon>Eutheria</taxon>
        <taxon>Euarchontoglires</taxon>
        <taxon>Primates</taxon>
        <taxon>Haplorrhini</taxon>
        <taxon>Catarrhini</taxon>
        <taxon>Cercopithecidae</taxon>
        <taxon>Colobinae</taxon>
        <taxon>Piliocolobus</taxon>
    </lineage>
</organism>
<dbReference type="Proteomes" id="UP000694416">
    <property type="component" value="Unplaced"/>
</dbReference>
<reference evidence="1" key="2">
    <citation type="submission" date="2025-09" db="UniProtKB">
        <authorList>
            <consortium name="Ensembl"/>
        </authorList>
    </citation>
    <scope>IDENTIFICATION</scope>
</reference>
<dbReference type="Ensembl" id="ENSPTET00000035602.1">
    <property type="protein sequence ID" value="ENSPTEP00000025111.1"/>
    <property type="gene ID" value="ENSPTEG00000025476.1"/>
</dbReference>
<sequence length="143" mass="15960">PIGVVAFTASPAPRPTSGSVASLASPTLIIRHVALWRAAGLCALRLLSIGQAHRRAWRWNSNRACERAVQYQLGDKIHGFTVNQLFLTAVKLSHDDTGAKYLHLAREDTNNLFRYMVHCKNMVLNVLFKSGMSSLLQRCKEMQ</sequence>
<protein>
    <submittedName>
        <fullName evidence="1">Uncharacterized protein</fullName>
    </submittedName>
</protein>
<dbReference type="AlphaFoldDB" id="A0A8C9HUX6"/>